<evidence type="ECO:0000259" key="3">
    <source>
        <dbReference type="Pfam" id="PF01464"/>
    </source>
</evidence>
<evidence type="ECO:0000313" key="4">
    <source>
        <dbReference type="EMBL" id="SCA58101.1"/>
    </source>
</evidence>
<feature type="chain" id="PRO_5008680896" evidence="2">
    <location>
        <begin position="31"/>
        <end position="186"/>
    </location>
</feature>
<reference evidence="4 5" key="1">
    <citation type="submission" date="2016-07" db="EMBL/GenBank/DDBJ databases">
        <authorList>
            <person name="Lefevre C.T."/>
        </authorList>
    </citation>
    <scope>NUCLEOTIDE SEQUENCE [LARGE SCALE GENOMIC DNA]</scope>
    <source>
        <strain evidence="4">PR1</strain>
    </source>
</reference>
<comment type="similarity">
    <text evidence="1">Belongs to the virb1 family.</text>
</comment>
<evidence type="ECO:0000313" key="5">
    <source>
        <dbReference type="Proteomes" id="UP000231658"/>
    </source>
</evidence>
<keyword evidence="2" id="KW-0732">Signal</keyword>
<evidence type="ECO:0000256" key="1">
    <source>
        <dbReference type="ARBA" id="ARBA00009387"/>
    </source>
</evidence>
<feature type="signal peptide" evidence="2">
    <location>
        <begin position="1"/>
        <end position="30"/>
    </location>
</feature>
<dbReference type="EMBL" id="FLYE01000047">
    <property type="protein sequence ID" value="SCA58101.1"/>
    <property type="molecule type" value="Genomic_DNA"/>
</dbReference>
<dbReference type="RefSeq" id="WP_069190094.1">
    <property type="nucleotide sequence ID" value="NZ_FLYE01000047.1"/>
</dbReference>
<dbReference type="STRING" id="1867952.MTBPR1_80155"/>
<dbReference type="InterPro" id="IPR023346">
    <property type="entry name" value="Lysozyme-like_dom_sf"/>
</dbReference>
<dbReference type="Pfam" id="PF01464">
    <property type="entry name" value="SLT"/>
    <property type="match status" value="1"/>
</dbReference>
<name>A0A1C3RLH5_9PROT</name>
<dbReference type="Proteomes" id="UP000231658">
    <property type="component" value="Unassembled WGS sequence"/>
</dbReference>
<dbReference type="OrthoDB" id="5945995at2"/>
<feature type="domain" description="Transglycosylase SLT" evidence="3">
    <location>
        <begin position="41"/>
        <end position="152"/>
    </location>
</feature>
<sequence length="186" mass="21049">MKIKQKKTAKTIIALSFIISFWSVSQTASANECLREIKQIKNPMLQKLLLAIGKQESRFSPYVVRLGKESHWAKSKAEAKRLVESFTGKLSDVDVGCMQINLHYHKEAISLDDMLTPAKNVRFALSLLARNYKEYGNWTHAIAHYNAGNCEKQAQYVCAIGKKLAHLYGLPDKECPAYNKPKSCTR</sequence>
<accession>A0A1C3RLH5</accession>
<gene>
    <name evidence="4" type="ORF">MTBPR1_80155</name>
</gene>
<dbReference type="InterPro" id="IPR008258">
    <property type="entry name" value="Transglycosylase_SLT_dom_1"/>
</dbReference>
<organism evidence="4 5">
    <name type="scientific">Candidatus Terasakiella magnetica</name>
    <dbReference type="NCBI Taxonomy" id="1867952"/>
    <lineage>
        <taxon>Bacteria</taxon>
        <taxon>Pseudomonadati</taxon>
        <taxon>Pseudomonadota</taxon>
        <taxon>Alphaproteobacteria</taxon>
        <taxon>Rhodospirillales</taxon>
        <taxon>Terasakiellaceae</taxon>
        <taxon>Terasakiella</taxon>
    </lineage>
</organism>
<dbReference type="Gene3D" id="1.10.530.10">
    <property type="match status" value="1"/>
</dbReference>
<evidence type="ECO:0000256" key="2">
    <source>
        <dbReference type="SAM" id="SignalP"/>
    </source>
</evidence>
<dbReference type="AlphaFoldDB" id="A0A1C3RLH5"/>
<protein>
    <submittedName>
        <fullName evidence="4">Putative Transglycosylase, SLT domain protein</fullName>
    </submittedName>
</protein>
<keyword evidence="5" id="KW-1185">Reference proteome</keyword>
<dbReference type="SUPFAM" id="SSF53955">
    <property type="entry name" value="Lysozyme-like"/>
    <property type="match status" value="1"/>
</dbReference>
<proteinExistence type="inferred from homology"/>